<dbReference type="InterPro" id="IPR021109">
    <property type="entry name" value="Peptidase_aspartic_dom_sf"/>
</dbReference>
<dbReference type="GO" id="GO:0008270">
    <property type="term" value="F:zinc ion binding"/>
    <property type="evidence" value="ECO:0007669"/>
    <property type="project" value="UniProtKB-KW"/>
</dbReference>
<dbReference type="PANTHER" id="PTHR35046:SF18">
    <property type="entry name" value="RNA-DIRECTED DNA POLYMERASE"/>
    <property type="match status" value="1"/>
</dbReference>
<dbReference type="InterPro" id="IPR001878">
    <property type="entry name" value="Znf_CCHC"/>
</dbReference>
<dbReference type="EMBL" id="PGOL01004056">
    <property type="protein sequence ID" value="PKI38563.1"/>
    <property type="molecule type" value="Genomic_DNA"/>
</dbReference>
<feature type="non-terminal residue" evidence="4">
    <location>
        <position position="375"/>
    </location>
</feature>
<protein>
    <recommendedName>
        <fullName evidence="3">CCHC-type domain-containing protein</fullName>
    </recommendedName>
</protein>
<keyword evidence="5" id="KW-1185">Reference proteome</keyword>
<dbReference type="AlphaFoldDB" id="A0A2I0I3Z7"/>
<dbReference type="Proteomes" id="UP000233551">
    <property type="component" value="Unassembled WGS sequence"/>
</dbReference>
<dbReference type="InterPro" id="IPR005162">
    <property type="entry name" value="Retrotrans_gag_dom"/>
</dbReference>
<accession>A0A2I0I3Z7</accession>
<feature type="region of interest" description="Disordered" evidence="2">
    <location>
        <begin position="351"/>
        <end position="375"/>
    </location>
</feature>
<evidence type="ECO:0000259" key="3">
    <source>
        <dbReference type="PROSITE" id="PS50158"/>
    </source>
</evidence>
<evidence type="ECO:0000313" key="4">
    <source>
        <dbReference type="EMBL" id="PKI38563.1"/>
    </source>
</evidence>
<feature type="domain" description="CCHC-type" evidence="3">
    <location>
        <begin position="109"/>
        <end position="125"/>
    </location>
</feature>
<sequence>MGKRKITSWEKMKKKMKAAFLPLNFQRIMYQCLQNLRQGSRSVDNYTNEFYQLRALIVERQQKRVGNGMFSGGVTVARTGGVVRVGSVSTVPGRPSRPASIGQSDSGAKCFKCGEPGHRQSECRKGEKRAMFIEDDQSDDAIYVAGGDEVAEFDEEEEIVTSDRVPNLAVRRSCMTPRAADEDWLRNNIFQSTCTIGNKVCHFMIDSGSCENIVSAEVVHKLGLCIEQHPKPYKLAWLKRGSEVSVSKRALVTFSIGSRYRDSIWCDVVIMDACHLLLGRPWQFDRSVSHDGRTNKYSFTHNGEVVEEGVMSCESLPILKEFQDVFLEELPNGLPPLWDIQHHIDLQPGASLPNRPHYKMSPTEHKKLRRQVEEL</sequence>
<dbReference type="GO" id="GO:0003676">
    <property type="term" value="F:nucleic acid binding"/>
    <property type="evidence" value="ECO:0007669"/>
    <property type="project" value="InterPro"/>
</dbReference>
<dbReference type="PANTHER" id="PTHR35046">
    <property type="entry name" value="ZINC KNUCKLE (CCHC-TYPE) FAMILY PROTEIN"/>
    <property type="match status" value="1"/>
</dbReference>
<dbReference type="SMART" id="SM00343">
    <property type="entry name" value="ZnF_C2HC"/>
    <property type="match status" value="1"/>
</dbReference>
<evidence type="ECO:0000256" key="2">
    <source>
        <dbReference type="SAM" id="MobiDB-lite"/>
    </source>
</evidence>
<dbReference type="InterPro" id="IPR036875">
    <property type="entry name" value="Znf_CCHC_sf"/>
</dbReference>
<keyword evidence="1" id="KW-0479">Metal-binding</keyword>
<dbReference type="SUPFAM" id="SSF57756">
    <property type="entry name" value="Retrovirus zinc finger-like domains"/>
    <property type="match status" value="1"/>
</dbReference>
<dbReference type="Pfam" id="PF00098">
    <property type="entry name" value="zf-CCHC"/>
    <property type="match status" value="1"/>
</dbReference>
<dbReference type="CDD" id="cd00303">
    <property type="entry name" value="retropepsin_like"/>
    <property type="match status" value="1"/>
</dbReference>
<keyword evidence="1" id="KW-0862">Zinc</keyword>
<comment type="caution">
    <text evidence="4">The sequence shown here is derived from an EMBL/GenBank/DDBJ whole genome shotgun (WGS) entry which is preliminary data.</text>
</comment>
<dbReference type="SUPFAM" id="SSF50630">
    <property type="entry name" value="Acid proteases"/>
    <property type="match status" value="1"/>
</dbReference>
<dbReference type="Gene3D" id="2.40.70.10">
    <property type="entry name" value="Acid Proteases"/>
    <property type="match status" value="1"/>
</dbReference>
<feature type="compositionally biased region" description="Basic and acidic residues" evidence="2">
    <location>
        <begin position="362"/>
        <end position="375"/>
    </location>
</feature>
<dbReference type="Gene3D" id="3.10.10.10">
    <property type="entry name" value="HIV Type 1 Reverse Transcriptase, subunit A, domain 1"/>
    <property type="match status" value="1"/>
</dbReference>
<gene>
    <name evidence="4" type="ORF">CRG98_040996</name>
</gene>
<dbReference type="InterPro" id="IPR043502">
    <property type="entry name" value="DNA/RNA_pol_sf"/>
</dbReference>
<dbReference type="SUPFAM" id="SSF56672">
    <property type="entry name" value="DNA/RNA polymerases"/>
    <property type="match status" value="1"/>
</dbReference>
<name>A0A2I0I3Z7_PUNGR</name>
<keyword evidence="1" id="KW-0863">Zinc-finger</keyword>
<dbReference type="STRING" id="22663.A0A2I0I3Z7"/>
<reference evidence="4 5" key="1">
    <citation type="submission" date="2017-11" db="EMBL/GenBank/DDBJ databases">
        <title>De-novo sequencing of pomegranate (Punica granatum L.) genome.</title>
        <authorList>
            <person name="Akparov Z."/>
            <person name="Amiraslanov A."/>
            <person name="Hajiyeva S."/>
            <person name="Abbasov M."/>
            <person name="Kaur K."/>
            <person name="Hamwieh A."/>
            <person name="Solovyev V."/>
            <person name="Salamov A."/>
            <person name="Braich B."/>
            <person name="Kosarev P."/>
            <person name="Mahmoud A."/>
            <person name="Hajiyev E."/>
            <person name="Babayeva S."/>
            <person name="Izzatullayeva V."/>
            <person name="Mammadov A."/>
            <person name="Mammadov A."/>
            <person name="Sharifova S."/>
            <person name="Ojaghi J."/>
            <person name="Eynullazada K."/>
            <person name="Bayramov B."/>
            <person name="Abdulazimova A."/>
            <person name="Shahmuradov I."/>
        </authorList>
    </citation>
    <scope>NUCLEOTIDE SEQUENCE [LARGE SCALE GENOMIC DNA]</scope>
    <source>
        <strain evidence="5">cv. AG2017</strain>
        <tissue evidence="4">Leaf</tissue>
    </source>
</reference>
<dbReference type="PROSITE" id="PS50158">
    <property type="entry name" value="ZF_CCHC"/>
    <property type="match status" value="1"/>
</dbReference>
<proteinExistence type="predicted"/>
<evidence type="ECO:0000313" key="5">
    <source>
        <dbReference type="Proteomes" id="UP000233551"/>
    </source>
</evidence>
<evidence type="ECO:0000256" key="1">
    <source>
        <dbReference type="PROSITE-ProRule" id="PRU00047"/>
    </source>
</evidence>
<organism evidence="4 5">
    <name type="scientific">Punica granatum</name>
    <name type="common">Pomegranate</name>
    <dbReference type="NCBI Taxonomy" id="22663"/>
    <lineage>
        <taxon>Eukaryota</taxon>
        <taxon>Viridiplantae</taxon>
        <taxon>Streptophyta</taxon>
        <taxon>Embryophyta</taxon>
        <taxon>Tracheophyta</taxon>
        <taxon>Spermatophyta</taxon>
        <taxon>Magnoliopsida</taxon>
        <taxon>eudicotyledons</taxon>
        <taxon>Gunneridae</taxon>
        <taxon>Pentapetalae</taxon>
        <taxon>rosids</taxon>
        <taxon>malvids</taxon>
        <taxon>Myrtales</taxon>
        <taxon>Lythraceae</taxon>
        <taxon>Punica</taxon>
    </lineage>
</organism>
<dbReference type="Pfam" id="PF03732">
    <property type="entry name" value="Retrotrans_gag"/>
    <property type="match status" value="1"/>
</dbReference>